<dbReference type="EMBL" id="VEWL01000007">
    <property type="protein sequence ID" value="TNV15135.1"/>
    <property type="molecule type" value="Genomic_DNA"/>
</dbReference>
<keyword evidence="4" id="KW-1185">Reference proteome</keyword>
<evidence type="ECO:0000313" key="4">
    <source>
        <dbReference type="Proteomes" id="UP000312784"/>
    </source>
</evidence>
<dbReference type="InterPro" id="IPR041657">
    <property type="entry name" value="HTH_17"/>
</dbReference>
<feature type="domain" description="Helix-turn-helix" evidence="2">
    <location>
        <begin position="19"/>
        <end position="68"/>
    </location>
</feature>
<accession>A0ABY2Y543</accession>
<organism evidence="3 4">
    <name type="scientific">Ochrobactrum teleogrylli</name>
    <dbReference type="NCBI Taxonomy" id="2479765"/>
    <lineage>
        <taxon>Bacteria</taxon>
        <taxon>Pseudomonadati</taxon>
        <taxon>Pseudomonadota</taxon>
        <taxon>Alphaproteobacteria</taxon>
        <taxon>Hyphomicrobiales</taxon>
        <taxon>Brucellaceae</taxon>
        <taxon>Brucella/Ochrobactrum group</taxon>
        <taxon>Ochrobactrum</taxon>
    </lineage>
</organism>
<dbReference type="Pfam" id="PF12728">
    <property type="entry name" value="HTH_17"/>
    <property type="match status" value="1"/>
</dbReference>
<proteinExistence type="predicted"/>
<gene>
    <name evidence="3" type="ORF">FIC94_13410</name>
</gene>
<evidence type="ECO:0000259" key="2">
    <source>
        <dbReference type="Pfam" id="PF12728"/>
    </source>
</evidence>
<comment type="caution">
    <text evidence="3">The sequence shown here is derived from an EMBL/GenBank/DDBJ whole genome shotgun (WGS) entry which is preliminary data.</text>
</comment>
<evidence type="ECO:0000313" key="3">
    <source>
        <dbReference type="EMBL" id="TNV15135.1"/>
    </source>
</evidence>
<feature type="region of interest" description="Disordered" evidence="1">
    <location>
        <begin position="69"/>
        <end position="99"/>
    </location>
</feature>
<name>A0ABY2Y543_9HYPH</name>
<evidence type="ECO:0000256" key="1">
    <source>
        <dbReference type="SAM" id="MobiDB-lite"/>
    </source>
</evidence>
<protein>
    <submittedName>
        <fullName evidence="3">Helix-turn-helix domain-containing protein</fullName>
    </submittedName>
</protein>
<sequence>MTPDYRSRVSMEPHTPLLLDYDNAAAVLGLSRPALRDLVYKRRGPATVNIGRRTMFAYKDLESWVDQHRKPTPPLPIVEMPKRKRGRPSIADKMARGEI</sequence>
<dbReference type="Proteomes" id="UP000312784">
    <property type="component" value="Unassembled WGS sequence"/>
</dbReference>
<reference evidence="3 4" key="1">
    <citation type="submission" date="2019-06" db="EMBL/GenBank/DDBJ databases">
        <title>Ochrobactrum cricket sp.nov., isolated from the insect Teleogryllus occipitalis living in deserted cropland.</title>
        <authorList>
            <person name="Hu M."/>
        </authorList>
    </citation>
    <scope>NUCLEOTIDE SEQUENCE [LARGE SCALE GENOMIC DNA]</scope>
    <source>
        <strain evidence="3 4">LCB8</strain>
    </source>
</reference>